<feature type="coiled-coil region" evidence="1">
    <location>
        <begin position="282"/>
        <end position="327"/>
    </location>
</feature>
<dbReference type="CDD" id="cd00077">
    <property type="entry name" value="HDc"/>
    <property type="match status" value="1"/>
</dbReference>
<keyword evidence="5" id="KW-1185">Reference proteome</keyword>
<evidence type="ECO:0000256" key="2">
    <source>
        <dbReference type="SAM" id="Phobius"/>
    </source>
</evidence>
<dbReference type="SMART" id="SM00062">
    <property type="entry name" value="PBPb"/>
    <property type="match status" value="1"/>
</dbReference>
<dbReference type="PROSITE" id="PS51832">
    <property type="entry name" value="HD_GYP"/>
    <property type="match status" value="1"/>
</dbReference>
<proteinExistence type="predicted"/>
<dbReference type="SUPFAM" id="SSF109604">
    <property type="entry name" value="HD-domain/PDEase-like"/>
    <property type="match status" value="1"/>
</dbReference>
<feature type="domain" description="HD-GYP" evidence="3">
    <location>
        <begin position="490"/>
        <end position="689"/>
    </location>
</feature>
<keyword evidence="1" id="KW-0175">Coiled coil</keyword>
<feature type="transmembrane region" description="Helical" evidence="2">
    <location>
        <begin position="256"/>
        <end position="277"/>
    </location>
</feature>
<dbReference type="InterPro" id="IPR037522">
    <property type="entry name" value="HD_GYP_dom"/>
</dbReference>
<evidence type="ECO:0000256" key="1">
    <source>
        <dbReference type="SAM" id="Coils"/>
    </source>
</evidence>
<organism evidence="4 5">
    <name type="scientific">Tepiditoga spiralis</name>
    <dbReference type="NCBI Taxonomy" id="2108365"/>
    <lineage>
        <taxon>Bacteria</taxon>
        <taxon>Thermotogati</taxon>
        <taxon>Thermotogota</taxon>
        <taxon>Thermotogae</taxon>
        <taxon>Petrotogales</taxon>
        <taxon>Petrotogaceae</taxon>
        <taxon>Tepiditoga</taxon>
    </lineage>
</organism>
<keyword evidence="2" id="KW-1133">Transmembrane helix</keyword>
<dbReference type="RefSeq" id="WP_190615439.1">
    <property type="nucleotide sequence ID" value="NZ_AP018712.1"/>
</dbReference>
<dbReference type="InParanoid" id="A0A7G1G653"/>
<dbReference type="Pfam" id="PF00497">
    <property type="entry name" value="SBP_bac_3"/>
    <property type="match status" value="1"/>
</dbReference>
<dbReference type="Proteomes" id="UP000516361">
    <property type="component" value="Chromosome"/>
</dbReference>
<evidence type="ECO:0000313" key="5">
    <source>
        <dbReference type="Proteomes" id="UP000516361"/>
    </source>
</evidence>
<sequence>MKKFFILIFLLILINSFSLKIRAGTYSNIPVSFEENDGKIVGIFSEILNYIAKKEGWNIEYTLLPQNIQMKRLLDGKIDLSFAYGITEERKKFYEYNKVFVMNDWATVYTNLSDKDLNYFSMQNKKVGVMKTDIYYDGPVGIKNILKNFEVKCNFVEYDTYEDIFKALEKKEINFGVVSRLYGVMSQKKYNVNATAMIFNPINLYFLFKKDAPINKKIIPILDKYLFELKNKNDSFYYKIINKYIESTVSNKIPIWIYYIFGFILSVIIILIITVYFMKKIINKKTKDALKQKEEVEAAYEELQAYNEELTANQSELEDLYEFSEKEKEKFKKLLEINSKIPQYINLNDSVFISELLNVSIKILDGNYGIAFKLDNDCLYFLSAFGHEINNFKDLKLKNFFNRLEITKLKNIKRMIKENTPQENKDKINGYILETEYSIIIPFVIEGKTNFIITIDKIKGDFEKDFLEISRALRGFIETLLKVKSQNQEFRSSYTNFANRLAMIAEAHDDITGNHINRVGVLSEFIAQKLNLSNDLIFEIKNFAPLHDVGKIFIPNDILGKKGPLTKDEWEIMKKHTVYARRLLGKNKYFQTALNIALYHHEKYNGNGYPFGIQGEEIPIEAAIVSVVDVYDALRSKRPYKKEMKHEEAMKIIFEGDERTNPSDFNPKILRIFEENSDEIKIIYNYLLKNK</sequence>
<keyword evidence="2" id="KW-0472">Membrane</keyword>
<dbReference type="EMBL" id="AP018712">
    <property type="protein sequence ID" value="BBE30327.1"/>
    <property type="molecule type" value="Genomic_DNA"/>
</dbReference>
<dbReference type="AlphaFoldDB" id="A0A7G1G653"/>
<dbReference type="Gene3D" id="1.10.3210.10">
    <property type="entry name" value="Hypothetical protein af1432"/>
    <property type="match status" value="1"/>
</dbReference>
<gene>
    <name evidence="4" type="ORF">OSSY52_04680</name>
</gene>
<evidence type="ECO:0000313" key="4">
    <source>
        <dbReference type="EMBL" id="BBE30327.1"/>
    </source>
</evidence>
<keyword evidence="2" id="KW-0812">Transmembrane</keyword>
<accession>A0A7G1G653</accession>
<dbReference type="PANTHER" id="PTHR45228">
    <property type="entry name" value="CYCLIC DI-GMP PHOSPHODIESTERASE TM_0186-RELATED"/>
    <property type="match status" value="1"/>
</dbReference>
<dbReference type="SMART" id="SM00471">
    <property type="entry name" value="HDc"/>
    <property type="match status" value="1"/>
</dbReference>
<dbReference type="Pfam" id="PF13487">
    <property type="entry name" value="HD_5"/>
    <property type="match status" value="1"/>
</dbReference>
<dbReference type="InterPro" id="IPR001638">
    <property type="entry name" value="Solute-binding_3/MltF_N"/>
</dbReference>
<protein>
    <recommendedName>
        <fullName evidence="3">HD-GYP domain-containing protein</fullName>
    </recommendedName>
</protein>
<dbReference type="SUPFAM" id="SSF53850">
    <property type="entry name" value="Periplasmic binding protein-like II"/>
    <property type="match status" value="1"/>
</dbReference>
<dbReference type="KEGG" id="ocy:OSSY52_04680"/>
<reference evidence="4 5" key="1">
    <citation type="submission" date="2018-06" db="EMBL/GenBank/DDBJ databases">
        <title>Genome sequencing of Oceanotoga sp. sy52.</title>
        <authorList>
            <person name="Mori K."/>
        </authorList>
    </citation>
    <scope>NUCLEOTIDE SEQUENCE [LARGE SCALE GENOMIC DNA]</scope>
    <source>
        <strain evidence="5">sy52</strain>
    </source>
</reference>
<dbReference type="Gene3D" id="3.40.190.10">
    <property type="entry name" value="Periplasmic binding protein-like II"/>
    <property type="match status" value="2"/>
</dbReference>
<dbReference type="InterPro" id="IPR052020">
    <property type="entry name" value="Cyclic_di-GMP/3'3'-cGAMP_PDE"/>
</dbReference>
<dbReference type="PANTHER" id="PTHR45228:SF8">
    <property type="entry name" value="TWO-COMPONENT RESPONSE REGULATOR-RELATED"/>
    <property type="match status" value="1"/>
</dbReference>
<name>A0A7G1G653_9BACT</name>
<dbReference type="InterPro" id="IPR003607">
    <property type="entry name" value="HD/PDEase_dom"/>
</dbReference>
<evidence type="ECO:0000259" key="3">
    <source>
        <dbReference type="PROSITE" id="PS51832"/>
    </source>
</evidence>